<feature type="transmembrane region" description="Helical" evidence="1">
    <location>
        <begin position="140"/>
        <end position="164"/>
    </location>
</feature>
<gene>
    <name evidence="2" type="ORF">FHR32_000640</name>
</gene>
<name>A0A7W7RQI6_9ACTN</name>
<keyword evidence="1" id="KW-0812">Transmembrane</keyword>
<feature type="transmembrane region" description="Helical" evidence="1">
    <location>
        <begin position="115"/>
        <end position="133"/>
    </location>
</feature>
<sequence length="220" mass="23551">MIISPLKEAVVPWVGQSASLRLLDRLSSGEACGERLRRRHVIAAVRRGPVLMVSGLALSAVYAVGLHAATRYAVDATIQHDMEMHLRHGANLTVDAAGLAEDLAGIREEVRRRTFPVGAVTVCLSFIALLLPWSRRWTRYGVLVLSGVLWAIYPLTVLSTLGMWGSFMVGDGGATGVSHEFAGWLPLAALVLFTAAMAQAIGLVLLARRGMTAASRVPTA</sequence>
<evidence type="ECO:0000313" key="3">
    <source>
        <dbReference type="Proteomes" id="UP000534286"/>
    </source>
</evidence>
<accession>A0A7W7RQI6</accession>
<organism evidence="2 3">
    <name type="scientific">Streptosporangium album</name>
    <dbReference type="NCBI Taxonomy" id="47479"/>
    <lineage>
        <taxon>Bacteria</taxon>
        <taxon>Bacillati</taxon>
        <taxon>Actinomycetota</taxon>
        <taxon>Actinomycetes</taxon>
        <taxon>Streptosporangiales</taxon>
        <taxon>Streptosporangiaceae</taxon>
        <taxon>Streptosporangium</taxon>
    </lineage>
</organism>
<reference evidence="2 3" key="1">
    <citation type="submission" date="2020-08" db="EMBL/GenBank/DDBJ databases">
        <title>Sequencing the genomes of 1000 actinobacteria strains.</title>
        <authorList>
            <person name="Klenk H.-P."/>
        </authorList>
    </citation>
    <scope>NUCLEOTIDE SEQUENCE [LARGE SCALE GENOMIC DNA]</scope>
    <source>
        <strain evidence="2 3">DSM 43023</strain>
    </source>
</reference>
<feature type="transmembrane region" description="Helical" evidence="1">
    <location>
        <begin position="44"/>
        <end position="65"/>
    </location>
</feature>
<dbReference type="EMBL" id="JACHJU010000001">
    <property type="protein sequence ID" value="MBB4936335.1"/>
    <property type="molecule type" value="Genomic_DNA"/>
</dbReference>
<dbReference type="Proteomes" id="UP000534286">
    <property type="component" value="Unassembled WGS sequence"/>
</dbReference>
<evidence type="ECO:0000313" key="2">
    <source>
        <dbReference type="EMBL" id="MBB4936335.1"/>
    </source>
</evidence>
<feature type="transmembrane region" description="Helical" evidence="1">
    <location>
        <begin position="184"/>
        <end position="206"/>
    </location>
</feature>
<keyword evidence="1" id="KW-1133">Transmembrane helix</keyword>
<keyword evidence="3" id="KW-1185">Reference proteome</keyword>
<proteinExistence type="predicted"/>
<protein>
    <submittedName>
        <fullName evidence="2">Uncharacterized protein</fullName>
    </submittedName>
</protein>
<comment type="caution">
    <text evidence="2">The sequence shown here is derived from an EMBL/GenBank/DDBJ whole genome shotgun (WGS) entry which is preliminary data.</text>
</comment>
<keyword evidence="1" id="KW-0472">Membrane</keyword>
<evidence type="ECO:0000256" key="1">
    <source>
        <dbReference type="SAM" id="Phobius"/>
    </source>
</evidence>
<dbReference type="AlphaFoldDB" id="A0A7W7RQI6"/>